<dbReference type="RefSeq" id="WP_117680175.1">
    <property type="nucleotide sequence ID" value="NZ_QSRJ01000012.1"/>
</dbReference>
<keyword evidence="1" id="KW-1133">Transmembrane helix</keyword>
<reference evidence="2 3" key="1">
    <citation type="submission" date="2018-08" db="EMBL/GenBank/DDBJ databases">
        <title>A genome reference for cultivated species of the human gut microbiota.</title>
        <authorList>
            <person name="Zou Y."/>
            <person name="Xue W."/>
            <person name="Luo G."/>
        </authorList>
    </citation>
    <scope>NUCLEOTIDE SEQUENCE [LARGE SCALE GENOMIC DNA]</scope>
    <source>
        <strain evidence="2 3">TF08-14</strain>
    </source>
</reference>
<evidence type="ECO:0000313" key="2">
    <source>
        <dbReference type="EMBL" id="RGL08154.1"/>
    </source>
</evidence>
<dbReference type="Proteomes" id="UP000260943">
    <property type="component" value="Unassembled WGS sequence"/>
</dbReference>
<evidence type="ECO:0000313" key="3">
    <source>
        <dbReference type="Proteomes" id="UP000260943"/>
    </source>
</evidence>
<proteinExistence type="predicted"/>
<dbReference type="AlphaFoldDB" id="A0A3E4QPJ9"/>
<name>A0A3E4QPJ9_9ACTN</name>
<sequence length="63" mass="7239">MDPILSEVYSTVLPAAPYVLAAYIGIWLVLFIFVLALWRKSKRTSEDIEALKQALEDRKDSQR</sequence>
<comment type="caution">
    <text evidence="2">The sequence shown here is derived from an EMBL/GenBank/DDBJ whole genome shotgun (WGS) entry which is preliminary data.</text>
</comment>
<evidence type="ECO:0008006" key="4">
    <source>
        <dbReference type="Google" id="ProtNLM"/>
    </source>
</evidence>
<accession>A0A3E4QPJ9</accession>
<feature type="transmembrane region" description="Helical" evidence="1">
    <location>
        <begin position="20"/>
        <end position="38"/>
    </location>
</feature>
<keyword evidence="1" id="KW-0812">Transmembrane</keyword>
<protein>
    <recommendedName>
        <fullName evidence="4">CcmD family protein</fullName>
    </recommendedName>
</protein>
<keyword evidence="1" id="KW-0472">Membrane</keyword>
<dbReference type="EMBL" id="QSRJ01000012">
    <property type="protein sequence ID" value="RGL08154.1"/>
    <property type="molecule type" value="Genomic_DNA"/>
</dbReference>
<organism evidence="2 3">
    <name type="scientific">Collinsella tanakaei</name>
    <dbReference type="NCBI Taxonomy" id="626935"/>
    <lineage>
        <taxon>Bacteria</taxon>
        <taxon>Bacillati</taxon>
        <taxon>Actinomycetota</taxon>
        <taxon>Coriobacteriia</taxon>
        <taxon>Coriobacteriales</taxon>
        <taxon>Coriobacteriaceae</taxon>
        <taxon>Collinsella</taxon>
    </lineage>
</organism>
<gene>
    <name evidence="2" type="ORF">DXC81_09490</name>
</gene>
<evidence type="ECO:0000256" key="1">
    <source>
        <dbReference type="SAM" id="Phobius"/>
    </source>
</evidence>